<comment type="caution">
    <text evidence="3">The sequence shown here is derived from an EMBL/GenBank/DDBJ whole genome shotgun (WGS) entry which is preliminary data.</text>
</comment>
<evidence type="ECO:0000313" key="3">
    <source>
        <dbReference type="EMBL" id="CAF9918557.1"/>
    </source>
</evidence>
<feature type="region of interest" description="Disordered" evidence="1">
    <location>
        <begin position="30"/>
        <end position="166"/>
    </location>
</feature>
<dbReference type="AlphaFoldDB" id="A0A8H3F9G8"/>
<sequence length="223" mass="23343">MKVLTILWLANVALANSYYVLRRGVPARGLAPSGGIPLRPGVNAKAVPPRRVATKAESSPSEDVPYSSQKTRRPGASVSSKGPASIFHVDREGNSVVHNVPEGKSAFRRSSHPTRPLVGGSPEGKSSKDEPTKVSAEGKFATVSINTPPGGSGQYKVTGEGGMRQHRLGEDESVRVAAHNPKGGAKAEGSVSRGGKAFGLGFNSPIALDPNAEYDKMPEKDNP</sequence>
<reference evidence="3" key="1">
    <citation type="submission" date="2021-03" db="EMBL/GenBank/DDBJ databases">
        <authorList>
            <person name="Tagirdzhanova G."/>
        </authorList>
    </citation>
    <scope>NUCLEOTIDE SEQUENCE</scope>
</reference>
<accession>A0A8H3F9G8</accession>
<keyword evidence="4" id="KW-1185">Reference proteome</keyword>
<evidence type="ECO:0000256" key="1">
    <source>
        <dbReference type="SAM" id="MobiDB-lite"/>
    </source>
</evidence>
<protein>
    <submittedName>
        <fullName evidence="3">Uncharacterized protein</fullName>
    </submittedName>
</protein>
<proteinExistence type="predicted"/>
<name>A0A8H3F9G8_9LECA</name>
<feature type="signal peptide" evidence="2">
    <location>
        <begin position="1"/>
        <end position="15"/>
    </location>
</feature>
<keyword evidence="2" id="KW-0732">Signal</keyword>
<dbReference type="EMBL" id="CAJPDQ010000013">
    <property type="protein sequence ID" value="CAF9918557.1"/>
    <property type="molecule type" value="Genomic_DNA"/>
</dbReference>
<organism evidence="3 4">
    <name type="scientific">Gomphillus americanus</name>
    <dbReference type="NCBI Taxonomy" id="1940652"/>
    <lineage>
        <taxon>Eukaryota</taxon>
        <taxon>Fungi</taxon>
        <taxon>Dikarya</taxon>
        <taxon>Ascomycota</taxon>
        <taxon>Pezizomycotina</taxon>
        <taxon>Lecanoromycetes</taxon>
        <taxon>OSLEUM clade</taxon>
        <taxon>Ostropomycetidae</taxon>
        <taxon>Ostropales</taxon>
        <taxon>Graphidaceae</taxon>
        <taxon>Gomphilloideae</taxon>
        <taxon>Gomphillus</taxon>
    </lineage>
</organism>
<feature type="chain" id="PRO_5034156722" evidence="2">
    <location>
        <begin position="16"/>
        <end position="223"/>
    </location>
</feature>
<evidence type="ECO:0000256" key="2">
    <source>
        <dbReference type="SAM" id="SignalP"/>
    </source>
</evidence>
<dbReference type="Proteomes" id="UP000664169">
    <property type="component" value="Unassembled WGS sequence"/>
</dbReference>
<evidence type="ECO:0000313" key="4">
    <source>
        <dbReference type="Proteomes" id="UP000664169"/>
    </source>
</evidence>
<feature type="compositionally biased region" description="Polar residues" evidence="1">
    <location>
        <begin position="56"/>
        <end position="69"/>
    </location>
</feature>
<gene>
    <name evidence="3" type="ORF">GOMPHAMPRED_001554</name>
</gene>